<evidence type="ECO:0000313" key="1">
    <source>
        <dbReference type="EMBL" id="MBI3128409.1"/>
    </source>
</evidence>
<comment type="caution">
    <text evidence="1">The sequence shown here is derived from an EMBL/GenBank/DDBJ whole genome shotgun (WGS) entry which is preliminary data.</text>
</comment>
<protein>
    <submittedName>
        <fullName evidence="1">Uncharacterized protein</fullName>
    </submittedName>
</protein>
<name>A0A932MML2_UNCTE</name>
<accession>A0A932MML2</accession>
<dbReference type="AlphaFoldDB" id="A0A932MML2"/>
<dbReference type="Proteomes" id="UP000782312">
    <property type="component" value="Unassembled WGS sequence"/>
</dbReference>
<dbReference type="EMBL" id="JACPUR010000030">
    <property type="protein sequence ID" value="MBI3128409.1"/>
    <property type="molecule type" value="Genomic_DNA"/>
</dbReference>
<dbReference type="Pfam" id="PF13798">
    <property type="entry name" value="PCYCGC"/>
    <property type="match status" value="1"/>
</dbReference>
<evidence type="ECO:0000313" key="2">
    <source>
        <dbReference type="Proteomes" id="UP000782312"/>
    </source>
</evidence>
<sequence length="112" mass="11904">MTKKKHKPQAKKASGARIAAGLLAALGLAGGVFYWMAPPSKIDPAALKARVPGGERRPTLSPALFTGVVAQAYQVAKEIPQILDQLYCWCRCIENSGHKSNLSCFVDSHAAG</sequence>
<gene>
    <name evidence="1" type="ORF">HYZ11_12455</name>
</gene>
<proteinExistence type="predicted"/>
<dbReference type="InterPro" id="IPR025673">
    <property type="entry name" value="PCYCGC"/>
</dbReference>
<reference evidence="1" key="1">
    <citation type="submission" date="2020-07" db="EMBL/GenBank/DDBJ databases">
        <title>Huge and variable diversity of episymbiotic CPR bacteria and DPANN archaea in groundwater ecosystems.</title>
        <authorList>
            <person name="He C.Y."/>
            <person name="Keren R."/>
            <person name="Whittaker M."/>
            <person name="Farag I.F."/>
            <person name="Doudna J."/>
            <person name="Cate J.H.D."/>
            <person name="Banfield J.F."/>
        </authorList>
    </citation>
    <scope>NUCLEOTIDE SEQUENCE</scope>
    <source>
        <strain evidence="1">NC_groundwater_763_Ag_S-0.2um_68_21</strain>
    </source>
</reference>
<organism evidence="1 2">
    <name type="scientific">Tectimicrobiota bacterium</name>
    <dbReference type="NCBI Taxonomy" id="2528274"/>
    <lineage>
        <taxon>Bacteria</taxon>
        <taxon>Pseudomonadati</taxon>
        <taxon>Nitrospinota/Tectimicrobiota group</taxon>
        <taxon>Candidatus Tectimicrobiota</taxon>
    </lineage>
</organism>